<evidence type="ECO:0000313" key="2">
    <source>
        <dbReference type="EMBL" id="KAG7345985.1"/>
    </source>
</evidence>
<evidence type="ECO:0000313" key="3">
    <source>
        <dbReference type="Proteomes" id="UP000693970"/>
    </source>
</evidence>
<feature type="compositionally biased region" description="Basic residues" evidence="1">
    <location>
        <begin position="532"/>
        <end position="544"/>
    </location>
</feature>
<dbReference type="AlphaFoldDB" id="A0A9K3PG40"/>
<protein>
    <submittedName>
        <fullName evidence="2">Uncharacterized protein</fullName>
    </submittedName>
</protein>
<feature type="compositionally biased region" description="Basic and acidic residues" evidence="1">
    <location>
        <begin position="82"/>
        <end position="95"/>
    </location>
</feature>
<comment type="caution">
    <text evidence="2">The sequence shown here is derived from an EMBL/GenBank/DDBJ whole genome shotgun (WGS) entry which is preliminary data.</text>
</comment>
<dbReference type="Proteomes" id="UP000693970">
    <property type="component" value="Unassembled WGS sequence"/>
</dbReference>
<organism evidence="2 3">
    <name type="scientific">Nitzschia inconspicua</name>
    <dbReference type="NCBI Taxonomy" id="303405"/>
    <lineage>
        <taxon>Eukaryota</taxon>
        <taxon>Sar</taxon>
        <taxon>Stramenopiles</taxon>
        <taxon>Ochrophyta</taxon>
        <taxon>Bacillariophyta</taxon>
        <taxon>Bacillariophyceae</taxon>
        <taxon>Bacillariophycidae</taxon>
        <taxon>Bacillariales</taxon>
        <taxon>Bacillariaceae</taxon>
        <taxon>Nitzschia</taxon>
    </lineage>
</organism>
<reference evidence="2" key="2">
    <citation type="submission" date="2021-04" db="EMBL/GenBank/DDBJ databases">
        <authorList>
            <person name="Podell S."/>
        </authorList>
    </citation>
    <scope>NUCLEOTIDE SEQUENCE</scope>
    <source>
        <strain evidence="2">Hildebrandi</strain>
    </source>
</reference>
<evidence type="ECO:0000256" key="1">
    <source>
        <dbReference type="SAM" id="MobiDB-lite"/>
    </source>
</evidence>
<feature type="region of interest" description="Disordered" evidence="1">
    <location>
        <begin position="492"/>
        <end position="548"/>
    </location>
</feature>
<dbReference type="EMBL" id="JAGRRH010000021">
    <property type="protein sequence ID" value="KAG7345985.1"/>
    <property type="molecule type" value="Genomic_DNA"/>
</dbReference>
<keyword evidence="3" id="KW-1185">Reference proteome</keyword>
<feature type="compositionally biased region" description="Basic and acidic residues" evidence="1">
    <location>
        <begin position="517"/>
        <end position="526"/>
    </location>
</feature>
<sequence>MEILEVEMFRQDSLIKSIIDFQASLALWQATTASIAHRHQHHAILSVPYNLFQNKMVTTTRRKQTKKVEKKEDEATPLARVMSKEAQKDCNKNSDDISPVALQASSAKKRRPSCNVDHHRGSKKPSEKKVIVDMSRNNTYHDDHLEETVLEEEATMVHAIEPVKEKAACKGNEEAIDDTEIEELLEDTDDKDMSHTFSDKGGILTKCNDEETILHYSQNGDTAFTSRILDDDEVEVEPSRAEVDHQHDESVVGSNGILKEVAWFSKAQNKIFHHPTHCAAGQHCCEREGNLPKTLLPQCRCATCFCCVHQRCSHPLTATKMVPPEAFKFICAACVIKLKLPLRFPPPGIDKDVLHVSERDKEVKTAFRIMHYRNPPIIEFFDPNNPTFPADVEPAREVFDCHTAGQKQAEGPLNLQCFASIQAHYPKGYKKFKPINPYRVSVEKFNEWCNMTREQQISSKHDWKVLSATRKDAVTQSIPGEKNLHCVCSSCNRKPRKDKGKQRRTSTGTGSDGSYVSERDIAETREGGAAAQRKKTTLQRRKGQSRLEVPDFAKTVQQQVDKTAMRELQEAMVQMQRTLTAALNPNVDGTPQLRFRGLMTWEIEVNETPVSGGRLAESDLRRKQPLLIRMSTNKADWAHLLTVVVDPKHKESREVHDFFVPGEEGMKKVKQFIAEDTNAGAKNNVTGQGGGCL</sequence>
<reference evidence="2" key="1">
    <citation type="journal article" date="2021" name="Sci. Rep.">
        <title>Diploid genomic architecture of Nitzschia inconspicua, an elite biomass production diatom.</title>
        <authorList>
            <person name="Oliver A."/>
            <person name="Podell S."/>
            <person name="Pinowska A."/>
            <person name="Traller J.C."/>
            <person name="Smith S.R."/>
            <person name="McClure R."/>
            <person name="Beliaev A."/>
            <person name="Bohutskyi P."/>
            <person name="Hill E.A."/>
            <person name="Rabines A."/>
            <person name="Zheng H."/>
            <person name="Allen L.Z."/>
            <person name="Kuo A."/>
            <person name="Grigoriev I.V."/>
            <person name="Allen A.E."/>
            <person name="Hazlebeck D."/>
            <person name="Allen E.E."/>
        </authorList>
    </citation>
    <scope>NUCLEOTIDE SEQUENCE</scope>
    <source>
        <strain evidence="2">Hildebrandi</strain>
    </source>
</reference>
<feature type="compositionally biased region" description="Basic residues" evidence="1">
    <location>
        <begin position="493"/>
        <end position="504"/>
    </location>
</feature>
<name>A0A9K3PG40_9STRA</name>
<feature type="compositionally biased region" description="Basic and acidic residues" evidence="1">
    <location>
        <begin position="116"/>
        <end position="128"/>
    </location>
</feature>
<accession>A0A9K3PG40</accession>
<feature type="compositionally biased region" description="Polar residues" evidence="1">
    <location>
        <begin position="505"/>
        <end position="514"/>
    </location>
</feature>
<feature type="region of interest" description="Disordered" evidence="1">
    <location>
        <begin position="62"/>
        <end position="128"/>
    </location>
</feature>
<proteinExistence type="predicted"/>
<gene>
    <name evidence="2" type="ORF">IV203_005052</name>
</gene>